<organism evidence="1 2">
    <name type="scientific">Fusobacterium vincentii 4_1_13</name>
    <dbReference type="NCBI Taxonomy" id="469606"/>
    <lineage>
        <taxon>Bacteria</taxon>
        <taxon>Fusobacteriati</taxon>
        <taxon>Fusobacteriota</taxon>
        <taxon>Fusobacteriia</taxon>
        <taxon>Fusobacteriales</taxon>
        <taxon>Fusobacteriaceae</taxon>
        <taxon>Fusobacterium</taxon>
    </lineage>
</organism>
<protein>
    <recommendedName>
        <fullName evidence="3">DUF3800 domain-containing protein</fullName>
    </recommendedName>
</protein>
<accession>A0A0M1VVM4</accession>
<sequence length="220" mass="25967">MDNLYLILDESGNLHKNSKNRYFIIGGYLTNNALKARQLFRKELSTYKSNNNLNSISEIKGSMIKNSNKKTMLLSISNKMLKNNFYIPVFIVIDKNNLEKPIENVNILYNYFIKLLVKRLATLNLITSQANLIIKLDNKTIKVGSINTLEEYLQGEFYFDTKINLDKVYYIDSANNFEIQLADFICNYYWRCYERENTQIINIKFMKVEILYFPMYNFGI</sequence>
<dbReference type="RefSeq" id="WP_008803280.1">
    <property type="nucleotide sequence ID" value="NZ_KQ235737.1"/>
</dbReference>
<reference evidence="1 2" key="1">
    <citation type="submission" date="2011-10" db="EMBL/GenBank/DDBJ databases">
        <title>The Genome Sequence of Fusobacterium sp. 4_1_13.</title>
        <authorList>
            <consortium name="The Broad Institute Genome Sequencing Platform"/>
            <person name="Earl A."/>
            <person name="Ward D."/>
            <person name="Feldgarden M."/>
            <person name="Gevers D."/>
            <person name="Strauss J."/>
            <person name="Ambrose C."/>
            <person name="Allen-Vercoe E."/>
            <person name="Young S.K."/>
            <person name="Zeng Q."/>
            <person name="Gargeya S."/>
            <person name="Fitzgerald M."/>
            <person name="Haas B."/>
            <person name="Abouelleil A."/>
            <person name="Alvarado L."/>
            <person name="Arachchi H.M."/>
            <person name="Berlin A."/>
            <person name="Brown A."/>
            <person name="Chapman S.B."/>
            <person name="Chen Z."/>
            <person name="Dunbar C."/>
            <person name="Freedman E."/>
            <person name="Gearin G."/>
            <person name="Goldberg J."/>
            <person name="Griggs A."/>
            <person name="Gujja S."/>
            <person name="Heiman D."/>
            <person name="Howarth C."/>
            <person name="Larson L."/>
            <person name="Lui A."/>
            <person name="MacDonald P.J."/>
            <person name="Montmayeur A."/>
            <person name="Murphy C."/>
            <person name="Neiman D."/>
            <person name="Pearson M."/>
            <person name="Priest M."/>
            <person name="Roberts A."/>
            <person name="Saif S."/>
            <person name="Shea T."/>
            <person name="Shenoy N."/>
            <person name="Sisk P."/>
            <person name="Stolte C."/>
            <person name="Sykes S."/>
            <person name="Wortman J."/>
            <person name="Nusbaum C."/>
            <person name="Birren B."/>
        </authorList>
    </citation>
    <scope>NUCLEOTIDE SEQUENCE [LARGE SCALE GENOMIC DNA]</scope>
    <source>
        <strain evidence="1 2">4_1_13</strain>
    </source>
</reference>
<dbReference type="Proteomes" id="UP000004925">
    <property type="component" value="Unassembled WGS sequence"/>
</dbReference>
<name>A0A0M1VVM4_FUSVC</name>
<proteinExistence type="predicted"/>
<dbReference type="Pfam" id="PF12686">
    <property type="entry name" value="DUF3800"/>
    <property type="match status" value="1"/>
</dbReference>
<evidence type="ECO:0000313" key="1">
    <source>
        <dbReference type="EMBL" id="EEO40695.1"/>
    </source>
</evidence>
<dbReference type="AlphaFoldDB" id="A0A0M1VVM4"/>
<dbReference type="InterPro" id="IPR024524">
    <property type="entry name" value="DUF3800"/>
</dbReference>
<evidence type="ECO:0000313" key="2">
    <source>
        <dbReference type="Proteomes" id="UP000004925"/>
    </source>
</evidence>
<evidence type="ECO:0008006" key="3">
    <source>
        <dbReference type="Google" id="ProtNLM"/>
    </source>
</evidence>
<dbReference type="GeneID" id="79799666"/>
<comment type="caution">
    <text evidence="1">The sequence shown here is derived from an EMBL/GenBank/DDBJ whole genome shotgun (WGS) entry which is preliminary data.</text>
</comment>
<dbReference type="EMBL" id="ACDE02000018">
    <property type="protein sequence ID" value="EEO40695.1"/>
    <property type="molecule type" value="Genomic_DNA"/>
</dbReference>
<dbReference type="HOGENOM" id="CLU_104060_1_0_0"/>
<gene>
    <name evidence="1" type="ORF">FSCG_01408</name>
</gene>